<name>T0KQW7_9BACT</name>
<dbReference type="OrthoDB" id="751203at2"/>
<proteinExistence type="predicted"/>
<dbReference type="eggNOG" id="COG0451">
    <property type="taxonomic scope" value="Bacteria"/>
</dbReference>
<reference evidence="1 2" key="1">
    <citation type="submission" date="2013-07" db="EMBL/GenBank/DDBJ databases">
        <title>Sulfurimonas hongkongensis AST-10 Genome Sequencing.</title>
        <authorList>
            <person name="Cai L."/>
            <person name="Zhang T."/>
        </authorList>
    </citation>
    <scope>NUCLEOTIDE SEQUENCE [LARGE SCALE GENOMIC DNA]</scope>
    <source>
        <strain evidence="1 2">AST-10</strain>
    </source>
</reference>
<dbReference type="EMBL" id="AUPZ01000007">
    <property type="protein sequence ID" value="EQB39459.1"/>
    <property type="molecule type" value="Genomic_DNA"/>
</dbReference>
<protein>
    <submittedName>
        <fullName evidence="1">Uncharacterized protein</fullName>
    </submittedName>
</protein>
<dbReference type="InterPro" id="IPR036291">
    <property type="entry name" value="NAD(P)-bd_dom_sf"/>
</dbReference>
<dbReference type="AlphaFoldDB" id="T0KQW7"/>
<sequence>MKKSIGIIGCGWLGKKLKEQLSNSFDTECYKRKTTDTKISFWQRDIIIIAINTKNNYLQTLKKFSKLISNKTTIILMSSTSVYREFDEEVNEDAIITEIALQREAEILMQDLNKNLIILRLGGLMGEDRISGRWKSASSFCDSYVNYIHRDDVIAITKELIAQDIVSGIYNLVAPLHPLRSDVHKKNSLVFGFELGTFEGKSHRIVNSQKIIDELNYTFLHPDPLKFWD</sequence>
<dbReference type="SUPFAM" id="SSF51735">
    <property type="entry name" value="NAD(P)-binding Rossmann-fold domains"/>
    <property type="match status" value="1"/>
</dbReference>
<dbReference type="Gene3D" id="3.40.50.720">
    <property type="entry name" value="NAD(P)-binding Rossmann-like Domain"/>
    <property type="match status" value="1"/>
</dbReference>
<dbReference type="RefSeq" id="WP_021287379.1">
    <property type="nucleotide sequence ID" value="NZ_AUPZ01000007.1"/>
</dbReference>
<comment type="caution">
    <text evidence="1">The sequence shown here is derived from an EMBL/GenBank/DDBJ whole genome shotgun (WGS) entry which is preliminary data.</text>
</comment>
<evidence type="ECO:0000313" key="2">
    <source>
        <dbReference type="Proteomes" id="UP000015520"/>
    </source>
</evidence>
<accession>T0KQW7</accession>
<evidence type="ECO:0000313" key="1">
    <source>
        <dbReference type="EMBL" id="EQB39459.1"/>
    </source>
</evidence>
<gene>
    <name evidence="1" type="ORF">M947_05555</name>
</gene>
<keyword evidence="2" id="KW-1185">Reference proteome</keyword>
<dbReference type="Proteomes" id="UP000015520">
    <property type="component" value="Unassembled WGS sequence"/>
</dbReference>
<dbReference type="STRING" id="1172190.M947_05555"/>
<dbReference type="PATRIC" id="fig|1172190.3.peg.1084"/>
<organism evidence="1 2">
    <name type="scientific">Sulfurimonas hongkongensis</name>
    <dbReference type="NCBI Taxonomy" id="1172190"/>
    <lineage>
        <taxon>Bacteria</taxon>
        <taxon>Pseudomonadati</taxon>
        <taxon>Campylobacterota</taxon>
        <taxon>Epsilonproteobacteria</taxon>
        <taxon>Campylobacterales</taxon>
        <taxon>Sulfurimonadaceae</taxon>
        <taxon>Sulfurimonas</taxon>
    </lineage>
</organism>